<dbReference type="InterPro" id="IPR036291">
    <property type="entry name" value="NAD(P)-bd_dom_sf"/>
</dbReference>
<reference evidence="1 2" key="1">
    <citation type="journal article" date="2021" name="Elife">
        <title>Chloroplast acquisition without the gene transfer in kleptoplastic sea slugs, Plakobranchus ocellatus.</title>
        <authorList>
            <person name="Maeda T."/>
            <person name="Takahashi S."/>
            <person name="Yoshida T."/>
            <person name="Shimamura S."/>
            <person name="Takaki Y."/>
            <person name="Nagai Y."/>
            <person name="Toyoda A."/>
            <person name="Suzuki Y."/>
            <person name="Arimoto A."/>
            <person name="Ishii H."/>
            <person name="Satoh N."/>
            <person name="Nishiyama T."/>
            <person name="Hasebe M."/>
            <person name="Maruyama T."/>
            <person name="Minagawa J."/>
            <person name="Obokata J."/>
            <person name="Shigenobu S."/>
        </authorList>
    </citation>
    <scope>NUCLEOTIDE SEQUENCE [LARGE SCALE GENOMIC DNA]</scope>
</reference>
<dbReference type="PANTHER" id="PTHR43975">
    <property type="entry name" value="ZGC:101858"/>
    <property type="match status" value="1"/>
</dbReference>
<gene>
    <name evidence="1" type="ORF">ElyMa_001146400</name>
</gene>
<evidence type="ECO:0000313" key="1">
    <source>
        <dbReference type="EMBL" id="GFS03309.1"/>
    </source>
</evidence>
<protein>
    <submittedName>
        <fullName evidence="1">3-oxoacyl-[acyl-carrier-protein] reductase FabG</fullName>
    </submittedName>
</protein>
<proteinExistence type="predicted"/>
<dbReference type="Proteomes" id="UP000762676">
    <property type="component" value="Unassembled WGS sequence"/>
</dbReference>
<dbReference type="AlphaFoldDB" id="A0AAV4I2E9"/>
<evidence type="ECO:0000313" key="2">
    <source>
        <dbReference type="Proteomes" id="UP000762676"/>
    </source>
</evidence>
<dbReference type="Gene3D" id="3.40.50.720">
    <property type="entry name" value="NAD(P)-binding Rossmann-like Domain"/>
    <property type="match status" value="1"/>
</dbReference>
<dbReference type="Pfam" id="PF00106">
    <property type="entry name" value="adh_short"/>
    <property type="match status" value="1"/>
</dbReference>
<sequence length="171" mass="19103">MTQCEVRRKVQEDTQRAFGRLDVLVMNHGLVTTAPLAELSQAEFDFTFNINLKSFVVLIKAAVPYLEKTKSSIVCVSSIYSTLCRVGLLPYFLSKAAMDHMVRCLALEPKQMFEAVTPLSDRHSTVHEPIDAIAFLVSEEARYITDQCLIVDGGLSLKGNPRNWPPLKSSL</sequence>
<keyword evidence="2" id="KW-1185">Reference proteome</keyword>
<dbReference type="InterPro" id="IPR002347">
    <property type="entry name" value="SDR_fam"/>
</dbReference>
<dbReference type="PRINTS" id="PR00081">
    <property type="entry name" value="GDHRDH"/>
</dbReference>
<dbReference type="SUPFAM" id="SSF51735">
    <property type="entry name" value="NAD(P)-binding Rossmann-fold domains"/>
    <property type="match status" value="1"/>
</dbReference>
<name>A0AAV4I2E9_9GAST</name>
<organism evidence="1 2">
    <name type="scientific">Elysia marginata</name>
    <dbReference type="NCBI Taxonomy" id="1093978"/>
    <lineage>
        <taxon>Eukaryota</taxon>
        <taxon>Metazoa</taxon>
        <taxon>Spiralia</taxon>
        <taxon>Lophotrochozoa</taxon>
        <taxon>Mollusca</taxon>
        <taxon>Gastropoda</taxon>
        <taxon>Heterobranchia</taxon>
        <taxon>Euthyneura</taxon>
        <taxon>Panpulmonata</taxon>
        <taxon>Sacoglossa</taxon>
        <taxon>Placobranchoidea</taxon>
        <taxon>Plakobranchidae</taxon>
        <taxon>Elysia</taxon>
    </lineage>
</organism>
<comment type="caution">
    <text evidence="1">The sequence shown here is derived from an EMBL/GenBank/DDBJ whole genome shotgun (WGS) entry which is preliminary data.</text>
</comment>
<dbReference type="PANTHER" id="PTHR43975:SF2">
    <property type="entry name" value="EG:BACR7A4.14 PROTEIN-RELATED"/>
    <property type="match status" value="1"/>
</dbReference>
<dbReference type="EMBL" id="BMAT01002265">
    <property type="protein sequence ID" value="GFS03309.1"/>
    <property type="molecule type" value="Genomic_DNA"/>
</dbReference>
<accession>A0AAV4I2E9</accession>